<dbReference type="Pfam" id="PF01406">
    <property type="entry name" value="tRNA-synt_1e"/>
    <property type="match status" value="1"/>
</dbReference>
<keyword evidence="7" id="KW-0067">ATP-binding</keyword>
<dbReference type="Gene3D" id="3.40.50.620">
    <property type="entry name" value="HUPs"/>
    <property type="match status" value="1"/>
</dbReference>
<organism evidence="9 10">
    <name type="scientific">Candidatus Mycoplasma haematohominis</name>
    <dbReference type="NCBI Taxonomy" id="1494318"/>
    <lineage>
        <taxon>Bacteria</taxon>
        <taxon>Bacillati</taxon>
        <taxon>Mycoplasmatota</taxon>
        <taxon>Mollicutes</taxon>
        <taxon>Mycoplasmataceae</taxon>
        <taxon>Mycoplasma</taxon>
    </lineage>
</organism>
<keyword evidence="3 9" id="KW-0436">Ligase</keyword>
<reference evidence="9 10" key="1">
    <citation type="submission" date="2019-01" db="EMBL/GenBank/DDBJ databases">
        <title>Draft genome sequences of Candidatus Mycoplasma haemohominis SWG34-3 identified from a patient with pyrexia, anemia and liver dysfunction.</title>
        <authorList>
            <person name="Sekizuka T."/>
            <person name="Hattori N."/>
            <person name="Katano H."/>
            <person name="Takuma T."/>
            <person name="Ito T."/>
            <person name="Arai N."/>
            <person name="Yanai R."/>
            <person name="Ishii S."/>
            <person name="Miura Y."/>
            <person name="Tokunaga T."/>
            <person name="Watanabe H."/>
            <person name="Nomura N."/>
            <person name="Eguchi J."/>
            <person name="Arai T."/>
            <person name="Hasegawa H."/>
            <person name="Nakamaki T."/>
            <person name="Wakita T."/>
            <person name="Niki Y."/>
            <person name="Kuroda M."/>
        </authorList>
    </citation>
    <scope>NUCLEOTIDE SEQUENCE [LARGE SCALE GENOMIC DNA]</scope>
    <source>
        <strain evidence="9">SWG34-3</strain>
    </source>
</reference>
<keyword evidence="5" id="KW-0547">Nucleotide-binding</keyword>
<evidence type="ECO:0000256" key="1">
    <source>
        <dbReference type="ARBA" id="ARBA00001947"/>
    </source>
</evidence>
<dbReference type="EMBL" id="BIMN01000001">
    <property type="protein sequence ID" value="GCE63223.1"/>
    <property type="molecule type" value="Genomic_DNA"/>
</dbReference>
<keyword evidence="4" id="KW-0479">Metal-binding</keyword>
<dbReference type="SUPFAM" id="SSF47323">
    <property type="entry name" value="Anticodon-binding domain of a subclass of class I aminoacyl-tRNA synthetases"/>
    <property type="match status" value="1"/>
</dbReference>
<dbReference type="SUPFAM" id="SSF52374">
    <property type="entry name" value="Nucleotidylyl transferase"/>
    <property type="match status" value="1"/>
</dbReference>
<dbReference type="PRINTS" id="PR00983">
    <property type="entry name" value="TRNASYNTHCYS"/>
</dbReference>
<comment type="subunit">
    <text evidence="2">Monomer.</text>
</comment>
<proteinExistence type="predicted"/>
<evidence type="ECO:0000259" key="8">
    <source>
        <dbReference type="Pfam" id="PF01406"/>
    </source>
</evidence>
<dbReference type="GO" id="GO:0005829">
    <property type="term" value="C:cytosol"/>
    <property type="evidence" value="ECO:0007669"/>
    <property type="project" value="TreeGrafter"/>
</dbReference>
<dbReference type="GO" id="GO:0004817">
    <property type="term" value="F:cysteine-tRNA ligase activity"/>
    <property type="evidence" value="ECO:0007669"/>
    <property type="project" value="TreeGrafter"/>
</dbReference>
<name>A0A478FPF6_9MOLU</name>
<dbReference type="InterPro" id="IPR009080">
    <property type="entry name" value="tRNAsynth_Ia_anticodon-bd"/>
</dbReference>
<evidence type="ECO:0000256" key="2">
    <source>
        <dbReference type="ARBA" id="ARBA00011245"/>
    </source>
</evidence>
<dbReference type="AlphaFoldDB" id="A0A478FPF6"/>
<dbReference type="GO" id="GO:0006423">
    <property type="term" value="P:cysteinyl-tRNA aminoacylation"/>
    <property type="evidence" value="ECO:0007669"/>
    <property type="project" value="TreeGrafter"/>
</dbReference>
<protein>
    <submittedName>
        <fullName evidence="9">Cysteine--tRNA ligase</fullName>
    </submittedName>
</protein>
<comment type="cofactor">
    <cofactor evidence="1">
        <name>Zn(2+)</name>
        <dbReference type="ChEBI" id="CHEBI:29105"/>
    </cofactor>
</comment>
<dbReference type="InterPro" id="IPR014729">
    <property type="entry name" value="Rossmann-like_a/b/a_fold"/>
</dbReference>
<comment type="caution">
    <text evidence="9">The sequence shown here is derived from an EMBL/GenBank/DDBJ whole genome shotgun (WGS) entry which is preliminary data.</text>
</comment>
<evidence type="ECO:0000256" key="7">
    <source>
        <dbReference type="ARBA" id="ARBA00022840"/>
    </source>
</evidence>
<dbReference type="GO" id="GO:0005524">
    <property type="term" value="F:ATP binding"/>
    <property type="evidence" value="ECO:0007669"/>
    <property type="project" value="UniProtKB-KW"/>
</dbReference>
<gene>
    <name evidence="9" type="primary">cysS</name>
    <name evidence="9" type="ORF">MHSWG343_02080</name>
</gene>
<evidence type="ECO:0000256" key="6">
    <source>
        <dbReference type="ARBA" id="ARBA00022833"/>
    </source>
</evidence>
<dbReference type="PANTHER" id="PTHR10890:SF3">
    <property type="entry name" value="CYSTEINE--TRNA LIGASE, CYTOPLASMIC"/>
    <property type="match status" value="1"/>
</dbReference>
<feature type="domain" description="tRNA synthetases class I catalytic" evidence="8">
    <location>
        <begin position="1"/>
        <end position="227"/>
    </location>
</feature>
<evidence type="ECO:0000313" key="10">
    <source>
        <dbReference type="Proteomes" id="UP000324831"/>
    </source>
</evidence>
<evidence type="ECO:0000256" key="5">
    <source>
        <dbReference type="ARBA" id="ARBA00022741"/>
    </source>
</evidence>
<evidence type="ECO:0000256" key="3">
    <source>
        <dbReference type="ARBA" id="ARBA00022598"/>
    </source>
</evidence>
<dbReference type="PANTHER" id="PTHR10890">
    <property type="entry name" value="CYSTEINYL-TRNA SYNTHETASE"/>
    <property type="match status" value="1"/>
</dbReference>
<dbReference type="InterPro" id="IPR024909">
    <property type="entry name" value="Cys-tRNA/MSH_ligase"/>
</dbReference>
<dbReference type="InterPro" id="IPR032678">
    <property type="entry name" value="tRNA-synt_1_cat_dom"/>
</dbReference>
<accession>A0A478FPF6</accession>
<evidence type="ECO:0000313" key="9">
    <source>
        <dbReference type="EMBL" id="GCE63223.1"/>
    </source>
</evidence>
<sequence>MYVHNITDIDDKIVNKAQQLGVEESEIANTYAEKYFELLKKLNVIWPTHTPKVSEHIEDIQNTIEQLMNKGYAEINEAGDVVFKLDLIPTYGELSKQNLNELTNISDFCLWKKIQFGKTWDSKWGKGRPGWHTECFTFIDKLCCQKVHIHGGGIDLKFPHHENENAHCRALYNTPLADIWIHIGHLSTPDGKISKSQNKKFLLKDVVDSYSPNLLRLFFLKNSYSTPSLVSYEILDDLNEELNSFLVAINKAISAIYIADNKYDLDSSTEINSEFLSFLENNLNLPSVLTWLQQLKKTLLTSIKNKQISEIKTHLSELKTHLEWLGFQIPNEHAPENLELLTTWKTHIEKQEWKSADEIRDKLIKLKLI</sequence>
<dbReference type="Proteomes" id="UP000324831">
    <property type="component" value="Unassembled WGS sequence"/>
</dbReference>
<dbReference type="GO" id="GO:0046872">
    <property type="term" value="F:metal ion binding"/>
    <property type="evidence" value="ECO:0007669"/>
    <property type="project" value="UniProtKB-KW"/>
</dbReference>
<dbReference type="Gene3D" id="1.20.120.1910">
    <property type="entry name" value="Cysteine-tRNA ligase, C-terminal anti-codon recognition domain"/>
    <property type="match status" value="1"/>
</dbReference>
<keyword evidence="6" id="KW-0862">Zinc</keyword>
<evidence type="ECO:0000256" key="4">
    <source>
        <dbReference type="ARBA" id="ARBA00022723"/>
    </source>
</evidence>